<comment type="caution">
    <text evidence="1">The sequence shown here is derived from an EMBL/GenBank/DDBJ whole genome shotgun (WGS) entry which is preliminary data.</text>
</comment>
<evidence type="ECO:0000313" key="2">
    <source>
        <dbReference type="Proteomes" id="UP000664859"/>
    </source>
</evidence>
<accession>A0A835Z2E1</accession>
<protein>
    <submittedName>
        <fullName evidence="1">Uncharacterized protein</fullName>
    </submittedName>
</protein>
<dbReference type="Proteomes" id="UP000664859">
    <property type="component" value="Unassembled WGS sequence"/>
</dbReference>
<organism evidence="1 2">
    <name type="scientific">Tribonema minus</name>
    <dbReference type="NCBI Taxonomy" id="303371"/>
    <lineage>
        <taxon>Eukaryota</taxon>
        <taxon>Sar</taxon>
        <taxon>Stramenopiles</taxon>
        <taxon>Ochrophyta</taxon>
        <taxon>PX clade</taxon>
        <taxon>Xanthophyceae</taxon>
        <taxon>Tribonematales</taxon>
        <taxon>Tribonemataceae</taxon>
        <taxon>Tribonema</taxon>
    </lineage>
</organism>
<sequence length="513" mass="58305">MEQVLRDPQQRQQLLNSITRFTANFTGSPGYWHLRRLDLEANCYNYGGQVQRVEFRRQQVNSNPAIATWWYAERAQRWHDIFFGTRFLNAVWDWARTEYQSSGADHSHCITREGTGPEGGLTEMGAVAMEGHFAQLLTWGANVDWSALLSSRSAMEYAVKYASKGETSSEFMRRLLQALIRGARIDPDAAEGQRAQRGDDGQILAYVMSYSKWRLRVPHDPTSDLRNYLSNLAEAVEWDQNANWSQLRLNYTEGQLNDITTNIGDRAWLLQQRAHASIDIDSARPRPPLPAAQYAEQRNTINIAEFRQLYGHAIDEVSMMSPSMLGFVVSRLSQGRMGEDLRMRGPLALLMLFDTDQLPPVRAQGLWEYPTDPTGTAGMGHLAYNSPNAVIQLPGSHRHDDAALLAALHRLARCEQTEEDYQLFATRFTTTVSAADRARFDNEPHFFARHADAMRYNIDRLACLREQRHIPAPDAVLTVTVYMLHTSTPHGVWRGILQIVLPWSVRLQNASTC</sequence>
<dbReference type="AlphaFoldDB" id="A0A835Z2E1"/>
<evidence type="ECO:0000313" key="1">
    <source>
        <dbReference type="EMBL" id="KAG5183785.1"/>
    </source>
</evidence>
<reference evidence="1" key="1">
    <citation type="submission" date="2021-02" db="EMBL/GenBank/DDBJ databases">
        <title>First Annotated Genome of the Yellow-green Alga Tribonema minus.</title>
        <authorList>
            <person name="Mahan K.M."/>
        </authorList>
    </citation>
    <scope>NUCLEOTIDE SEQUENCE</scope>
    <source>
        <strain evidence="1">UTEX B ZZ1240</strain>
    </source>
</reference>
<keyword evidence="2" id="KW-1185">Reference proteome</keyword>
<gene>
    <name evidence="1" type="ORF">JKP88DRAFT_277481</name>
</gene>
<name>A0A835Z2E1_9STRA</name>
<dbReference type="EMBL" id="JAFCMP010000190">
    <property type="protein sequence ID" value="KAG5183785.1"/>
    <property type="molecule type" value="Genomic_DNA"/>
</dbReference>
<proteinExistence type="predicted"/>